<protein>
    <submittedName>
        <fullName evidence="1">Uncharacterized protein</fullName>
    </submittedName>
</protein>
<accession>A0A9X2JJU4</accession>
<proteinExistence type="predicted"/>
<comment type="caution">
    <text evidence="1">The sequence shown here is derived from an EMBL/GenBank/DDBJ whole genome shotgun (WGS) entry which is preliminary data.</text>
</comment>
<dbReference type="RefSeq" id="WP_252855300.1">
    <property type="nucleotide sequence ID" value="NZ_JAMXLR010000090.1"/>
</dbReference>
<name>A0A9X2JJU4_9BACT</name>
<gene>
    <name evidence="1" type="ORF">NG895_25090</name>
</gene>
<dbReference type="EMBL" id="JAMXLR010000090">
    <property type="protein sequence ID" value="MCO6047188.1"/>
    <property type="molecule type" value="Genomic_DNA"/>
</dbReference>
<sequence length="1333" mass="151634">MSKASIQPDAHCLARLKELVGYLNFSSGAHDPRFLANLNDVYRFVHQQGELETPVVEVVLQLMTTTAEQLHQQGGAFAEIGQTRRVLQLVGEYFLPEYRQFHRDLLRHRTDDELWRPLLLARVFEVVLPRVLEDDMPERVVAAARDQMDDYIGYRPVPALESQKIEPYRHEWVRPIPLYVEGAGVEAGPYEAVITKTLEILRDTPADLLSDAWFQLEMVEELALDPRAYDFDHPVNKRPNYHFGQWDPNRIDNKGYYRRFVLQPLALDSLMARVNPHHPQGLDEEDLLFEAAAVLAGTILMASGTSGNSPNCHGSDVTLGTLLPHIADYRDRFYEQLLARGEGPRGERLRAEAKRTRQPFGGARQHLNQELARRRAIQLQRVHLAQVYARMGYTEAAMKQAQSVRVASARMLCQIYCRLTAGHHAIDRRRLAEVATYLDEITDLLNRGIECGALVDPWSILGFGANFSLFPSLEDSVRDFRVDDLIQIVEQTLDLCSRAWAEAAAIDKRDLEDRFSKQLAQLANWWDSFGSTEVGGVKSLDAREIEISTNLVAGALNAWHKAGAAAGDVKFWGLFVEQFDTSKAFQLVIEALLDKDDLIASMALMMQWLSQVEYTPLEEGDAALHPLALRWMRMVESRSQQTSAEGDDQWSLVARFFGQLEASAEEYWHVPQFELGKPSHRYDGPDDSIFDDDSYDSEDEAYDEISPYDQEMDDEEEGLDNLFRAAYEDVTYRDSTDDGFDSAIYDPGSEDTDYELEDEAERLRERLAFLATIARLWKHTAIGWDATESPERRDQYDAWQRDALVKYGQLVQLLEEVHQHRVPPPTSSHESMVDYDRRRMVLETLIEQIITTCVEMSDAGRLLRAAAGVAQVTEGAPASAITRTIEILRSVLKGNADGVRQHWDDFARSLVDQELLYVPLSKGGNPGRIVKARALHGLIHDLLGWLPRLGLVRETCELLDVAQRMEIEHPVGQGAITEYDTLFEQGYQALVECVVASADTWDNTGSGGAPGLRRSDQLLVEALQDLTEAQLGRWLRHSRTVRLSVVEKLANETDWKQFVEFVQRYGRDLFTQRFLSLGNLRSILHQGVGVWLSNLEMEPGDEPLPLVEELGGRIERNDAVEMLTIAIDAVVENFREYRDYNATTTQSDHGELFYMFIDFLRLRANYDRSAWNMKPVFLAHEKLIRQGREAAADMWRRAIAARTSERADYYLKAFSQMSEEYGMRLPTIAERLGERFIRSLTVDRLRALAAPAIEAVDAEREDGSFEALEAEITSLITEPCGAGLDVPDWVAALEDEVTTIRRIRRHHPPEDSLLARIEQTTLEWEELRKQLGE</sequence>
<keyword evidence="2" id="KW-1185">Reference proteome</keyword>
<organism evidence="1 2">
    <name type="scientific">Aeoliella straminimaris</name>
    <dbReference type="NCBI Taxonomy" id="2954799"/>
    <lineage>
        <taxon>Bacteria</taxon>
        <taxon>Pseudomonadati</taxon>
        <taxon>Planctomycetota</taxon>
        <taxon>Planctomycetia</taxon>
        <taxon>Pirellulales</taxon>
        <taxon>Lacipirellulaceae</taxon>
        <taxon>Aeoliella</taxon>
    </lineage>
</organism>
<dbReference type="Proteomes" id="UP001155241">
    <property type="component" value="Unassembled WGS sequence"/>
</dbReference>
<evidence type="ECO:0000313" key="2">
    <source>
        <dbReference type="Proteomes" id="UP001155241"/>
    </source>
</evidence>
<reference evidence="1" key="1">
    <citation type="submission" date="2022-06" db="EMBL/GenBank/DDBJ databases">
        <title>Aeoliella straminimaris, a novel planctomycete from sediments.</title>
        <authorList>
            <person name="Vitorino I.R."/>
            <person name="Lage O.M."/>
        </authorList>
    </citation>
    <scope>NUCLEOTIDE SEQUENCE</scope>
    <source>
        <strain evidence="1">ICT_H6.2</strain>
    </source>
</reference>
<evidence type="ECO:0000313" key="1">
    <source>
        <dbReference type="EMBL" id="MCO6047188.1"/>
    </source>
</evidence>